<feature type="transmembrane region" description="Helical" evidence="8">
    <location>
        <begin position="98"/>
        <end position="122"/>
    </location>
</feature>
<evidence type="ECO:0000313" key="10">
    <source>
        <dbReference type="EMBL" id="ABW25959.1"/>
    </source>
</evidence>
<protein>
    <recommendedName>
        <fullName evidence="8">Ammonium transporter</fullName>
    </recommendedName>
</protein>
<dbReference type="GO" id="GO:0008519">
    <property type="term" value="F:ammonium channel activity"/>
    <property type="evidence" value="ECO:0007669"/>
    <property type="project" value="InterPro"/>
</dbReference>
<sequence length="492" mass="52057">MSRNLKPKPPGQPRHRRASRRWSMLKKPIYLYLTAAILLVWSSAAVAQEAPASVFSGEAKVVADTIWVLFAASLVFFMNAGFAMLETGLCRSKNAVNLLAKNLIVFGLVSLAYWAVGFGIMFGDGNEFMGTTGFFLGGNDNSPAIGEAYDGVFSALNWAGIPLNAKFFYQLMFAGTAATIVSGAIAERARFVGFFIFSILLTSICYPMVGHWVWGGGFLQKMGFYDFAGSTVVHMVGGWAALVGAALIGPRTARYFEGKSYPIPGHNLSIATLGGLILWLGWFGFNGGSTMAADPAAISHIIVITNLAGAAGGVAGTITAWIYFGKPDLTMTINGMLIGLVSITAGCAFVTSGSAVLIGFVGGIVVVFAVDVFDNFKIDDPVGALSVHMVGGFWGTLAVGLFSVGPEKFSWYTADSGPAMGLLSGGSFSQVGIQLLGLAIVSGFTVAFSYIVWTALKYLSGIRVTLEDEKLGLDLSEHAMEAYPGFLGDEHL</sequence>
<dbReference type="InterPro" id="IPR024041">
    <property type="entry name" value="NH4_transpt_AmtB-like_dom"/>
</dbReference>
<keyword evidence="6 8" id="KW-0472">Membrane</keyword>
<evidence type="ECO:0000256" key="3">
    <source>
        <dbReference type="ARBA" id="ARBA00022448"/>
    </source>
</evidence>
<feature type="transmembrane region" description="Helical" evidence="8">
    <location>
        <begin position="66"/>
        <end position="86"/>
    </location>
</feature>
<accession>B0BZN3</accession>
<dbReference type="InterPro" id="IPR029020">
    <property type="entry name" value="Ammonium/urea_transptr"/>
</dbReference>
<comment type="similarity">
    <text evidence="2 8">Belongs to the ammonia transporter channel (TC 1.A.11.2) family.</text>
</comment>
<dbReference type="InterPro" id="IPR018047">
    <property type="entry name" value="Ammonium_transpt_CS"/>
</dbReference>
<dbReference type="Pfam" id="PF00909">
    <property type="entry name" value="Ammonium_transp"/>
    <property type="match status" value="1"/>
</dbReference>
<feature type="transmembrane region" description="Helical" evidence="8">
    <location>
        <begin position="192"/>
        <end position="215"/>
    </location>
</feature>
<dbReference type="KEGG" id="amr:AM1_0917"/>
<evidence type="ECO:0000259" key="9">
    <source>
        <dbReference type="Pfam" id="PF00909"/>
    </source>
</evidence>
<organism evidence="10 11">
    <name type="scientific">Acaryochloris marina (strain MBIC 11017)</name>
    <dbReference type="NCBI Taxonomy" id="329726"/>
    <lineage>
        <taxon>Bacteria</taxon>
        <taxon>Bacillati</taxon>
        <taxon>Cyanobacteriota</taxon>
        <taxon>Cyanophyceae</taxon>
        <taxon>Acaryochloridales</taxon>
        <taxon>Acaryochloridaceae</taxon>
        <taxon>Acaryochloris</taxon>
    </lineage>
</organism>
<feature type="transmembrane region" description="Helical" evidence="8">
    <location>
        <begin position="357"/>
        <end position="373"/>
    </location>
</feature>
<keyword evidence="5 8" id="KW-1133">Transmembrane helix</keyword>
<evidence type="ECO:0000256" key="2">
    <source>
        <dbReference type="ARBA" id="ARBA00005887"/>
    </source>
</evidence>
<dbReference type="eggNOG" id="COG0004">
    <property type="taxonomic scope" value="Bacteria"/>
</dbReference>
<proteinExistence type="inferred from homology"/>
<evidence type="ECO:0000256" key="8">
    <source>
        <dbReference type="RuleBase" id="RU362002"/>
    </source>
</evidence>
<feature type="transmembrane region" description="Helical" evidence="8">
    <location>
        <begin position="385"/>
        <end position="404"/>
    </location>
</feature>
<dbReference type="PANTHER" id="PTHR11730:SF89">
    <property type="entry name" value="AMMONIUM TRANSPORTER SLL0108-RELATED"/>
    <property type="match status" value="1"/>
</dbReference>
<keyword evidence="11" id="KW-1185">Reference proteome</keyword>
<gene>
    <name evidence="10" type="primary">amtB</name>
    <name evidence="10" type="ordered locus">AM1_0917</name>
</gene>
<dbReference type="GO" id="GO:0005886">
    <property type="term" value="C:plasma membrane"/>
    <property type="evidence" value="ECO:0007669"/>
    <property type="project" value="UniProtKB-SubCell"/>
</dbReference>
<dbReference type="InterPro" id="IPR001905">
    <property type="entry name" value="Ammonium_transpt"/>
</dbReference>
<dbReference type="RefSeq" id="WP_012161526.1">
    <property type="nucleotide sequence ID" value="NC_009925.1"/>
</dbReference>
<feature type="transmembrane region" description="Helical" evidence="8">
    <location>
        <begin position="431"/>
        <end position="453"/>
    </location>
</feature>
<dbReference type="AlphaFoldDB" id="B0BZN3"/>
<feature type="transmembrane region" description="Helical" evidence="8">
    <location>
        <begin position="227"/>
        <end position="248"/>
    </location>
</feature>
<dbReference type="PROSITE" id="PS01219">
    <property type="entry name" value="AMMONIUM_TRANSP"/>
    <property type="match status" value="1"/>
</dbReference>
<dbReference type="GO" id="GO:0097272">
    <property type="term" value="P:ammonium homeostasis"/>
    <property type="evidence" value="ECO:0007669"/>
    <property type="project" value="TreeGrafter"/>
</dbReference>
<dbReference type="PANTHER" id="PTHR11730">
    <property type="entry name" value="AMMONIUM TRANSPORTER"/>
    <property type="match status" value="1"/>
</dbReference>
<dbReference type="Gene3D" id="1.10.3430.10">
    <property type="entry name" value="Ammonium transporter AmtB like domains"/>
    <property type="match status" value="1"/>
</dbReference>
<dbReference type="STRING" id="329726.AM1_0917"/>
<evidence type="ECO:0000313" key="11">
    <source>
        <dbReference type="Proteomes" id="UP000000268"/>
    </source>
</evidence>
<feature type="transmembrane region" description="Helical" evidence="8">
    <location>
        <begin position="268"/>
        <end position="285"/>
    </location>
</feature>
<keyword evidence="4 8" id="KW-0812">Transmembrane</keyword>
<dbReference type="HOGENOM" id="CLU_000445_33_1_3"/>
<evidence type="ECO:0000256" key="4">
    <source>
        <dbReference type="ARBA" id="ARBA00022692"/>
    </source>
</evidence>
<keyword evidence="7 8" id="KW-0924">Ammonia transport</keyword>
<feature type="transmembrane region" description="Helical" evidence="8">
    <location>
        <begin position="167"/>
        <end position="185"/>
    </location>
</feature>
<evidence type="ECO:0000256" key="1">
    <source>
        <dbReference type="ARBA" id="ARBA00004141"/>
    </source>
</evidence>
<dbReference type="EMBL" id="CP000828">
    <property type="protein sequence ID" value="ABW25959.1"/>
    <property type="molecule type" value="Genomic_DNA"/>
</dbReference>
<dbReference type="SUPFAM" id="SSF111352">
    <property type="entry name" value="Ammonium transporter"/>
    <property type="match status" value="1"/>
</dbReference>
<reference evidence="10 11" key="1">
    <citation type="journal article" date="2008" name="Proc. Natl. Acad. Sci. U.S.A.">
        <title>Niche adaptation and genome expansion in the chlorophyll d-producing cyanobacterium Acaryochloris marina.</title>
        <authorList>
            <person name="Swingley W.D."/>
            <person name="Chen M."/>
            <person name="Cheung P.C."/>
            <person name="Conrad A.L."/>
            <person name="Dejesa L.C."/>
            <person name="Hao J."/>
            <person name="Honchak B.M."/>
            <person name="Karbach L.E."/>
            <person name="Kurdoglu A."/>
            <person name="Lahiri S."/>
            <person name="Mastrian S.D."/>
            <person name="Miyashita H."/>
            <person name="Page L."/>
            <person name="Ramakrishna P."/>
            <person name="Satoh S."/>
            <person name="Sattley W.M."/>
            <person name="Shimada Y."/>
            <person name="Taylor H.L."/>
            <person name="Tomo T."/>
            <person name="Tsuchiya T."/>
            <person name="Wang Z.T."/>
            <person name="Raymond J."/>
            <person name="Mimuro M."/>
            <person name="Blankenship R.E."/>
            <person name="Touchman J.W."/>
        </authorList>
    </citation>
    <scope>NUCLEOTIDE SEQUENCE [LARGE SCALE GENOMIC DNA]</scope>
    <source>
        <strain evidence="11">MBIC 11017</strain>
    </source>
</reference>
<feature type="transmembrane region" description="Helical" evidence="8">
    <location>
        <begin position="331"/>
        <end position="351"/>
    </location>
</feature>
<name>B0BZN3_ACAM1</name>
<dbReference type="Proteomes" id="UP000000268">
    <property type="component" value="Chromosome"/>
</dbReference>
<feature type="domain" description="Ammonium transporter AmtB-like" evidence="9">
    <location>
        <begin position="67"/>
        <end position="483"/>
    </location>
</feature>
<dbReference type="NCBIfam" id="TIGR00836">
    <property type="entry name" value="amt"/>
    <property type="match status" value="1"/>
</dbReference>
<comment type="subcellular location">
    <subcellularLocation>
        <location evidence="8">Cell membrane</location>
        <topology evidence="8">Multi-pass membrane protein</topology>
    </subcellularLocation>
    <subcellularLocation>
        <location evidence="1">Membrane</location>
        <topology evidence="1">Multi-pass membrane protein</topology>
    </subcellularLocation>
</comment>
<feature type="transmembrane region" description="Helical" evidence="8">
    <location>
        <begin position="297"/>
        <end position="324"/>
    </location>
</feature>
<keyword evidence="3 8" id="KW-0813">Transport</keyword>
<evidence type="ECO:0000256" key="5">
    <source>
        <dbReference type="ARBA" id="ARBA00022989"/>
    </source>
</evidence>
<evidence type="ECO:0000256" key="7">
    <source>
        <dbReference type="ARBA" id="ARBA00023177"/>
    </source>
</evidence>
<dbReference type="OrthoDB" id="9814202at2"/>
<evidence type="ECO:0000256" key="6">
    <source>
        <dbReference type="ARBA" id="ARBA00023136"/>
    </source>
</evidence>